<dbReference type="PRINTS" id="PR00932">
    <property type="entry name" value="AMINO1PTASE"/>
</dbReference>
<name>A0ABR2ICS9_9EUKA</name>
<sequence>MSAEAFADFMTKSTTPYQYVEYARPLLIERGYKELSESNFPSEIPNRFFFVRDGRSVIAVDIGGFKSAVVVAAHNDSPQLKLKPKFMNQSGNVSTARTVNYAGGLANTWYGRDLQAAGAVIVKDNGKLKRVTFRSEKAIGTIPVPYDFTKGLQFTADRENGMNPILGLAGADLLKYISEKINYPVDSIVSHDISLVDARPATLIGNMITSPRLDDLSSAYSCLRAFLDSNAKDNINILAIFDSEEIGSKTRTGALSDELGTVWQLLSTKTDILSLKARSLLLSCDAGHIQHPNYENIGEPLHQMKPGGGVIIKTSYKSNIAFDDGGDALMREAAIRGNVKHQILGPKNGPSGGGTIGPKIEYLEGVTTLDTGVGCYAMHSCREMMNVDDVDSLINLLKYILNNFEELRTFTLANV</sequence>
<comment type="similarity">
    <text evidence="3 11">Belongs to the peptidase M18 family.</text>
</comment>
<evidence type="ECO:0000256" key="7">
    <source>
        <dbReference type="ARBA" id="ARBA00022723"/>
    </source>
</evidence>
<dbReference type="EC" id="3.4.11.21" evidence="4"/>
<keyword evidence="9 11" id="KW-0862">Zinc</keyword>
<proteinExistence type="inferred from homology"/>
<dbReference type="Gene3D" id="2.30.250.10">
    <property type="entry name" value="Aminopeptidase i, Domain 2"/>
    <property type="match status" value="1"/>
</dbReference>
<keyword evidence="7 11" id="KW-0479">Metal-binding</keyword>
<protein>
    <recommendedName>
        <fullName evidence="4">aspartyl aminopeptidase</fullName>
        <ecNumber evidence="4">3.4.11.21</ecNumber>
    </recommendedName>
</protein>
<accession>A0ABR2ICS9</accession>
<dbReference type="InterPro" id="IPR001948">
    <property type="entry name" value="Peptidase_M18"/>
</dbReference>
<evidence type="ECO:0000256" key="11">
    <source>
        <dbReference type="RuleBase" id="RU004386"/>
    </source>
</evidence>
<comment type="catalytic activity">
    <reaction evidence="1">
        <text>Release of an N-terminal aspartate or glutamate from a peptide, with a preference for aspartate.</text>
        <dbReference type="EC" id="3.4.11.21"/>
    </reaction>
</comment>
<dbReference type="SUPFAM" id="SSF53187">
    <property type="entry name" value="Zn-dependent exopeptidases"/>
    <property type="match status" value="1"/>
</dbReference>
<dbReference type="PANTHER" id="PTHR28570:SF3">
    <property type="entry name" value="ASPARTYL AMINOPEPTIDASE"/>
    <property type="match status" value="1"/>
</dbReference>
<evidence type="ECO:0000256" key="1">
    <source>
        <dbReference type="ARBA" id="ARBA00001335"/>
    </source>
</evidence>
<dbReference type="SUPFAM" id="SSF101821">
    <property type="entry name" value="Aminopeptidase/glucanase lid domain"/>
    <property type="match status" value="1"/>
</dbReference>
<dbReference type="EMBL" id="JAPFFF010000018">
    <property type="protein sequence ID" value="KAK8860874.1"/>
    <property type="molecule type" value="Genomic_DNA"/>
</dbReference>
<evidence type="ECO:0000256" key="8">
    <source>
        <dbReference type="ARBA" id="ARBA00022801"/>
    </source>
</evidence>
<evidence type="ECO:0000256" key="3">
    <source>
        <dbReference type="ARBA" id="ARBA00008290"/>
    </source>
</evidence>
<dbReference type="PANTHER" id="PTHR28570">
    <property type="entry name" value="ASPARTYL AMINOPEPTIDASE"/>
    <property type="match status" value="1"/>
</dbReference>
<keyword evidence="10 11" id="KW-0482">Metalloprotease</keyword>
<dbReference type="InterPro" id="IPR023358">
    <property type="entry name" value="Peptidase_M18_dom2"/>
</dbReference>
<comment type="cofactor">
    <cofactor evidence="2">
        <name>Zn(2+)</name>
        <dbReference type="ChEBI" id="CHEBI:29105"/>
    </cofactor>
</comment>
<evidence type="ECO:0000256" key="10">
    <source>
        <dbReference type="ARBA" id="ARBA00023049"/>
    </source>
</evidence>
<gene>
    <name evidence="12" type="ORF">M9Y10_012566</name>
</gene>
<keyword evidence="8 11" id="KW-0378">Hydrolase</keyword>
<reference evidence="12 13" key="1">
    <citation type="submission" date="2024-04" db="EMBL/GenBank/DDBJ databases">
        <title>Tritrichomonas musculus Genome.</title>
        <authorList>
            <person name="Alves-Ferreira E."/>
            <person name="Grigg M."/>
            <person name="Lorenzi H."/>
            <person name="Galac M."/>
        </authorList>
    </citation>
    <scope>NUCLEOTIDE SEQUENCE [LARGE SCALE GENOMIC DNA]</scope>
    <source>
        <strain evidence="12 13">EAF2021</strain>
    </source>
</reference>
<evidence type="ECO:0000256" key="2">
    <source>
        <dbReference type="ARBA" id="ARBA00001947"/>
    </source>
</evidence>
<dbReference type="Pfam" id="PF02127">
    <property type="entry name" value="Peptidase_M18"/>
    <property type="match status" value="1"/>
</dbReference>
<comment type="caution">
    <text evidence="12">The sequence shown here is derived from an EMBL/GenBank/DDBJ whole genome shotgun (WGS) entry which is preliminary data.</text>
</comment>
<evidence type="ECO:0000256" key="4">
    <source>
        <dbReference type="ARBA" id="ARBA00011965"/>
    </source>
</evidence>
<evidence type="ECO:0000313" key="12">
    <source>
        <dbReference type="EMBL" id="KAK8860874.1"/>
    </source>
</evidence>
<keyword evidence="5 11" id="KW-0031">Aminopeptidase</keyword>
<evidence type="ECO:0000313" key="13">
    <source>
        <dbReference type="Proteomes" id="UP001470230"/>
    </source>
</evidence>
<keyword evidence="6 11" id="KW-0645">Protease</keyword>
<keyword evidence="13" id="KW-1185">Reference proteome</keyword>
<evidence type="ECO:0000256" key="9">
    <source>
        <dbReference type="ARBA" id="ARBA00022833"/>
    </source>
</evidence>
<evidence type="ECO:0000256" key="6">
    <source>
        <dbReference type="ARBA" id="ARBA00022670"/>
    </source>
</evidence>
<dbReference type="Proteomes" id="UP001470230">
    <property type="component" value="Unassembled WGS sequence"/>
</dbReference>
<dbReference type="Gene3D" id="3.40.630.10">
    <property type="entry name" value="Zn peptidases"/>
    <property type="match status" value="1"/>
</dbReference>
<evidence type="ECO:0000256" key="5">
    <source>
        <dbReference type="ARBA" id="ARBA00022438"/>
    </source>
</evidence>
<organism evidence="12 13">
    <name type="scientific">Tritrichomonas musculus</name>
    <dbReference type="NCBI Taxonomy" id="1915356"/>
    <lineage>
        <taxon>Eukaryota</taxon>
        <taxon>Metamonada</taxon>
        <taxon>Parabasalia</taxon>
        <taxon>Tritrichomonadida</taxon>
        <taxon>Tritrichomonadidae</taxon>
        <taxon>Tritrichomonas</taxon>
    </lineage>
</organism>